<sequence length="77" mass="8770">MRNVMTILVLGAGMQRATTARRRPLACRSSRPLPGRRATHLAGRSPQLRLRRAFHRERGEWIVGSQYPCSKRNIGTM</sequence>
<dbReference type="Proteomes" id="UP000252458">
    <property type="component" value="Unassembled WGS sequence"/>
</dbReference>
<name>A0A365QQG0_9BURK</name>
<accession>A0A365QQG0</accession>
<keyword evidence="3" id="KW-1185">Reference proteome</keyword>
<evidence type="ECO:0000256" key="1">
    <source>
        <dbReference type="SAM" id="MobiDB-lite"/>
    </source>
</evidence>
<gene>
    <name evidence="2" type="ORF">DPV79_25215</name>
</gene>
<evidence type="ECO:0000313" key="2">
    <source>
        <dbReference type="EMBL" id="RBB36248.1"/>
    </source>
</evidence>
<proteinExistence type="predicted"/>
<evidence type="ECO:0000313" key="3">
    <source>
        <dbReference type="Proteomes" id="UP000252458"/>
    </source>
</evidence>
<dbReference type="AlphaFoldDB" id="A0A365QQG0"/>
<organism evidence="2 3">
    <name type="scientific">Burkholderia reimsis</name>
    <dbReference type="NCBI Taxonomy" id="2234132"/>
    <lineage>
        <taxon>Bacteria</taxon>
        <taxon>Pseudomonadati</taxon>
        <taxon>Pseudomonadota</taxon>
        <taxon>Betaproteobacteria</taxon>
        <taxon>Burkholderiales</taxon>
        <taxon>Burkholderiaceae</taxon>
        <taxon>Burkholderia</taxon>
    </lineage>
</organism>
<reference evidence="2 3" key="1">
    <citation type="submission" date="2018-06" db="EMBL/GenBank/DDBJ databases">
        <title>Draft genome sequence of Burkholderia reimsis strain BE51 isolated from a French agricultural soil.</title>
        <authorList>
            <person name="Esmaeel Q."/>
        </authorList>
    </citation>
    <scope>NUCLEOTIDE SEQUENCE [LARGE SCALE GENOMIC DNA]</scope>
    <source>
        <strain evidence="2 3">BE51</strain>
    </source>
</reference>
<feature type="region of interest" description="Disordered" evidence="1">
    <location>
        <begin position="20"/>
        <end position="39"/>
    </location>
</feature>
<comment type="caution">
    <text evidence="2">The sequence shown here is derived from an EMBL/GenBank/DDBJ whole genome shotgun (WGS) entry which is preliminary data.</text>
</comment>
<dbReference type="EMBL" id="QMFZ01000024">
    <property type="protein sequence ID" value="RBB36248.1"/>
    <property type="molecule type" value="Genomic_DNA"/>
</dbReference>
<protein>
    <submittedName>
        <fullName evidence="2">Uncharacterized protein</fullName>
    </submittedName>
</protein>